<name>A0A380TCN4_9ZZZZ</name>
<dbReference type="GO" id="GO:0003700">
    <property type="term" value="F:DNA-binding transcription factor activity"/>
    <property type="evidence" value="ECO:0007669"/>
    <property type="project" value="TreeGrafter"/>
</dbReference>
<proteinExistence type="predicted"/>
<evidence type="ECO:0000259" key="4">
    <source>
        <dbReference type="PROSITE" id="PS50977"/>
    </source>
</evidence>
<dbReference type="GO" id="GO:0000976">
    <property type="term" value="F:transcription cis-regulatory region binding"/>
    <property type="evidence" value="ECO:0007669"/>
    <property type="project" value="TreeGrafter"/>
</dbReference>
<dbReference type="Gene3D" id="1.10.357.10">
    <property type="entry name" value="Tetracycline Repressor, domain 2"/>
    <property type="match status" value="1"/>
</dbReference>
<evidence type="ECO:0000256" key="3">
    <source>
        <dbReference type="ARBA" id="ARBA00023163"/>
    </source>
</evidence>
<dbReference type="InterPro" id="IPR001647">
    <property type="entry name" value="HTH_TetR"/>
</dbReference>
<protein>
    <recommendedName>
        <fullName evidence="4">HTH tetR-type domain-containing protein</fullName>
    </recommendedName>
</protein>
<dbReference type="EMBL" id="UIDG01000174">
    <property type="protein sequence ID" value="SUS06225.1"/>
    <property type="molecule type" value="Genomic_DNA"/>
</dbReference>
<dbReference type="SUPFAM" id="SSF46689">
    <property type="entry name" value="Homeodomain-like"/>
    <property type="match status" value="1"/>
</dbReference>
<evidence type="ECO:0000256" key="1">
    <source>
        <dbReference type="ARBA" id="ARBA00023015"/>
    </source>
</evidence>
<accession>A0A380TCN4</accession>
<dbReference type="PROSITE" id="PS50977">
    <property type="entry name" value="HTH_TETR_2"/>
    <property type="match status" value="1"/>
</dbReference>
<dbReference type="Pfam" id="PF00440">
    <property type="entry name" value="TetR_N"/>
    <property type="match status" value="1"/>
</dbReference>
<dbReference type="InterPro" id="IPR009057">
    <property type="entry name" value="Homeodomain-like_sf"/>
</dbReference>
<dbReference type="AlphaFoldDB" id="A0A380TCN4"/>
<reference evidence="5" key="1">
    <citation type="submission" date="2018-07" db="EMBL/GenBank/DDBJ databases">
        <authorList>
            <person name="Quirk P.G."/>
            <person name="Krulwich T.A."/>
        </authorList>
    </citation>
    <scope>NUCLEOTIDE SEQUENCE</scope>
</reference>
<keyword evidence="2" id="KW-0238">DNA-binding</keyword>
<keyword evidence="3" id="KW-0804">Transcription</keyword>
<dbReference type="PANTHER" id="PTHR30055:SF234">
    <property type="entry name" value="HTH-TYPE TRANSCRIPTIONAL REGULATOR BETI"/>
    <property type="match status" value="1"/>
</dbReference>
<dbReference type="InterPro" id="IPR050109">
    <property type="entry name" value="HTH-type_TetR-like_transc_reg"/>
</dbReference>
<dbReference type="PRINTS" id="PR00455">
    <property type="entry name" value="HTHTETR"/>
</dbReference>
<evidence type="ECO:0000313" key="5">
    <source>
        <dbReference type="EMBL" id="SUS06225.1"/>
    </source>
</evidence>
<feature type="domain" description="HTH tetR-type" evidence="4">
    <location>
        <begin position="15"/>
        <end position="75"/>
    </location>
</feature>
<organism evidence="5">
    <name type="scientific">metagenome</name>
    <dbReference type="NCBI Taxonomy" id="256318"/>
    <lineage>
        <taxon>unclassified sequences</taxon>
        <taxon>metagenomes</taxon>
    </lineage>
</organism>
<sequence>MSDVTRTNRKDAIREAKRTIILDAALEVFERDGLEAASMRAIGNAAGYTAAAIYFHFPSKEAIYEELLSRSLDRLIAAVEAASDYDSAPGQQLEAAALAFFDFYAANPRDLDLGFYLFRGGVQPRGLSREADAALNDKLLQSLAPVALAARSLGATRQVVQSIVADIFAHAVGLLVSEHTGRMKLFGAHPRKLMQDQIGRIVHELSDHQ</sequence>
<dbReference type="PANTHER" id="PTHR30055">
    <property type="entry name" value="HTH-TYPE TRANSCRIPTIONAL REGULATOR RUTR"/>
    <property type="match status" value="1"/>
</dbReference>
<keyword evidence="1" id="KW-0805">Transcription regulation</keyword>
<evidence type="ECO:0000256" key="2">
    <source>
        <dbReference type="ARBA" id="ARBA00023125"/>
    </source>
</evidence>
<gene>
    <name evidence="5" type="ORF">DF3PB_2550003</name>
</gene>